<accession>A0A177A966</accession>
<dbReference type="VEuPathDB" id="FungiDB:GMDG_03768"/>
<protein>
    <submittedName>
        <fullName evidence="3">Uncharacterized protein</fullName>
    </submittedName>
</protein>
<dbReference type="GeneID" id="36288627"/>
<reference evidence="3" key="1">
    <citation type="submission" date="2016-03" db="EMBL/GenBank/DDBJ databases">
        <title>Updated assembly of Pseudogymnoascus destructans, the fungus causing white-nose syndrome of bats.</title>
        <authorList>
            <person name="Palmer J.M."/>
            <person name="Drees K.P."/>
            <person name="Foster J.T."/>
            <person name="Lindner D.L."/>
        </authorList>
    </citation>
    <scope>NUCLEOTIDE SEQUENCE [LARGE SCALE GENOMIC DNA]</scope>
    <source>
        <strain evidence="3">20631-21</strain>
    </source>
</reference>
<dbReference type="EMBL" id="KV441399">
    <property type="protein sequence ID" value="OAF57801.1"/>
    <property type="molecule type" value="Genomic_DNA"/>
</dbReference>
<feature type="compositionally biased region" description="Basic residues" evidence="1">
    <location>
        <begin position="87"/>
        <end position="112"/>
    </location>
</feature>
<evidence type="ECO:0000256" key="2">
    <source>
        <dbReference type="SAM" id="SignalP"/>
    </source>
</evidence>
<dbReference type="Proteomes" id="UP000077154">
    <property type="component" value="Unassembled WGS sequence"/>
</dbReference>
<feature type="compositionally biased region" description="Basic and acidic residues" evidence="1">
    <location>
        <begin position="131"/>
        <end position="175"/>
    </location>
</feature>
<feature type="region of interest" description="Disordered" evidence="1">
    <location>
        <begin position="56"/>
        <end position="208"/>
    </location>
</feature>
<sequence>MKSLNLALAVTAVCGFLVSAAPAAACEDGLVSNEGGSQHVARCVPVQAFRQVSVKEDNEEANVIEPRHKDDHDDECRDHKDKDDCKRRKKGDKHKKKKGKKGDKHKKKKGKKEKCEKEPKHPECRDEDDHDDHKHDDCHEDSKEERCKHLNEHHDDSHGEGKGDHHDEDCPEELRGGPNCPWFKHEEKHDECEREPHKPHCKKDKKEH</sequence>
<proteinExistence type="predicted"/>
<feature type="compositionally biased region" description="Basic and acidic residues" evidence="1">
    <location>
        <begin position="113"/>
        <end position="124"/>
    </location>
</feature>
<gene>
    <name evidence="3" type="ORF">VC83_05562</name>
</gene>
<dbReference type="AlphaFoldDB" id="A0A177A966"/>
<evidence type="ECO:0000256" key="1">
    <source>
        <dbReference type="SAM" id="MobiDB-lite"/>
    </source>
</evidence>
<feature type="compositionally biased region" description="Basic and acidic residues" evidence="1">
    <location>
        <begin position="65"/>
        <end position="86"/>
    </location>
</feature>
<feature type="compositionally biased region" description="Basic and acidic residues" evidence="1">
    <location>
        <begin position="183"/>
        <end position="208"/>
    </location>
</feature>
<feature type="signal peptide" evidence="2">
    <location>
        <begin position="1"/>
        <end position="25"/>
    </location>
</feature>
<organism evidence="3">
    <name type="scientific">Pseudogymnoascus destructans</name>
    <dbReference type="NCBI Taxonomy" id="655981"/>
    <lineage>
        <taxon>Eukaryota</taxon>
        <taxon>Fungi</taxon>
        <taxon>Dikarya</taxon>
        <taxon>Ascomycota</taxon>
        <taxon>Pezizomycotina</taxon>
        <taxon>Leotiomycetes</taxon>
        <taxon>Thelebolales</taxon>
        <taxon>Thelebolaceae</taxon>
        <taxon>Pseudogymnoascus</taxon>
    </lineage>
</organism>
<dbReference type="OrthoDB" id="3440273at2759"/>
<name>A0A177A966_9PEZI</name>
<evidence type="ECO:0000313" key="3">
    <source>
        <dbReference type="EMBL" id="OAF57801.1"/>
    </source>
</evidence>
<feature type="chain" id="PRO_5008056438" evidence="2">
    <location>
        <begin position="26"/>
        <end position="208"/>
    </location>
</feature>
<dbReference type="RefSeq" id="XP_024323087.1">
    <property type="nucleotide sequence ID" value="XM_024469182.1"/>
</dbReference>
<keyword evidence="2" id="KW-0732">Signal</keyword>